<dbReference type="SUPFAM" id="SSF51110">
    <property type="entry name" value="alpha-D-mannose-specific plant lectins"/>
    <property type="match status" value="1"/>
</dbReference>
<gene>
    <name evidence="3" type="ORF">C1H76_6715</name>
</gene>
<evidence type="ECO:0000313" key="3">
    <source>
        <dbReference type="EMBL" id="TKX21174.1"/>
    </source>
</evidence>
<keyword evidence="1" id="KW-0732">Signal</keyword>
<dbReference type="Gene3D" id="2.90.10.10">
    <property type="entry name" value="Bulb-type lectin domain"/>
    <property type="match status" value="2"/>
</dbReference>
<feature type="signal peptide" evidence="1">
    <location>
        <begin position="1"/>
        <end position="18"/>
    </location>
</feature>
<evidence type="ECO:0000259" key="2">
    <source>
        <dbReference type="PROSITE" id="PS50927"/>
    </source>
</evidence>
<sequence length="316" mass="34456">MKLTSLFVLSALTAISQAASVPTRQPLDLGNFHFPSSESINATGISKRSLVPRGVDTAGIRCTSKGPTLRQEQRLYVGDCLVSPNGDLKLVLQGDGNIVLYLMLVDAYTGVALWSTGTNGKPINFLIMQGYGNLVAYDKNSKPYWDSKTTRKGATGRVLWVQDDWNVVIYESNESTPVWVSGTGGGSDVKSFKGHSRGAFNGVFSVRTKTDWTAALWSYANYIDPSEHIFNKGGIDMSNSKDVNQLTGKYAATTSQQVGYGMPFRFMLAGYACDEEVTCGVGLPKFSGWYRYKASSTRKLDVTISGGLMTEKMTFT</sequence>
<feature type="chain" id="PRO_5020534975" description="Bulb-type lectin domain-containing protein" evidence="1">
    <location>
        <begin position="19"/>
        <end position="316"/>
    </location>
</feature>
<dbReference type="EMBL" id="PTQR01000082">
    <property type="protein sequence ID" value="TKX21174.1"/>
    <property type="molecule type" value="Genomic_DNA"/>
</dbReference>
<dbReference type="PROSITE" id="PS50927">
    <property type="entry name" value="BULB_LECTIN"/>
    <property type="match status" value="1"/>
</dbReference>
<comment type="caution">
    <text evidence="3">The sequence shown here is derived from an EMBL/GenBank/DDBJ whole genome shotgun (WGS) entry which is preliminary data.</text>
</comment>
<reference evidence="3 4" key="1">
    <citation type="submission" date="2018-02" db="EMBL/GenBank/DDBJ databases">
        <title>Draft genome sequences of Elsinoe sp., causing black scab on jojoba.</title>
        <authorList>
            <person name="Stodart B."/>
            <person name="Jeffress S."/>
            <person name="Ash G."/>
            <person name="Arun Chinnappa K."/>
        </authorList>
    </citation>
    <scope>NUCLEOTIDE SEQUENCE [LARGE SCALE GENOMIC DNA]</scope>
    <source>
        <strain evidence="3 4">Hillstone_2</strain>
    </source>
</reference>
<evidence type="ECO:0000256" key="1">
    <source>
        <dbReference type="SAM" id="SignalP"/>
    </source>
</evidence>
<dbReference type="Proteomes" id="UP000308133">
    <property type="component" value="Unassembled WGS sequence"/>
</dbReference>
<name>A0A4U7AZD0_9PEZI</name>
<proteinExistence type="predicted"/>
<dbReference type="SMART" id="SM00108">
    <property type="entry name" value="B_lectin"/>
    <property type="match status" value="1"/>
</dbReference>
<accession>A0A4U7AZD0</accession>
<dbReference type="AlphaFoldDB" id="A0A4U7AZD0"/>
<dbReference type="InterPro" id="IPR001480">
    <property type="entry name" value="Bulb-type_lectin_dom"/>
</dbReference>
<protein>
    <recommendedName>
        <fullName evidence="2">Bulb-type lectin domain-containing protein</fullName>
    </recommendedName>
</protein>
<organism evidence="3 4">
    <name type="scientific">Elsinoe australis</name>
    <dbReference type="NCBI Taxonomy" id="40998"/>
    <lineage>
        <taxon>Eukaryota</taxon>
        <taxon>Fungi</taxon>
        <taxon>Dikarya</taxon>
        <taxon>Ascomycota</taxon>
        <taxon>Pezizomycotina</taxon>
        <taxon>Dothideomycetes</taxon>
        <taxon>Dothideomycetidae</taxon>
        <taxon>Myriangiales</taxon>
        <taxon>Elsinoaceae</taxon>
        <taxon>Elsinoe</taxon>
    </lineage>
</organism>
<dbReference type="InterPro" id="IPR036426">
    <property type="entry name" value="Bulb-type_lectin_dom_sf"/>
</dbReference>
<feature type="domain" description="Bulb-type lectin" evidence="2">
    <location>
        <begin position="66"/>
        <end position="182"/>
    </location>
</feature>
<evidence type="ECO:0000313" key="4">
    <source>
        <dbReference type="Proteomes" id="UP000308133"/>
    </source>
</evidence>